<dbReference type="SUPFAM" id="SSF53474">
    <property type="entry name" value="alpha/beta-Hydrolases"/>
    <property type="match status" value="1"/>
</dbReference>
<dbReference type="Gene3D" id="3.30.300.30">
    <property type="match status" value="1"/>
</dbReference>
<evidence type="ECO:0000313" key="5">
    <source>
        <dbReference type="EMBL" id="UFZ08166.1"/>
    </source>
</evidence>
<comment type="cofactor">
    <cofactor evidence="1">
        <name>pantetheine 4'-phosphate</name>
        <dbReference type="ChEBI" id="CHEBI:47942"/>
    </cofactor>
</comment>
<dbReference type="CDD" id="cd05930">
    <property type="entry name" value="A_NRPS"/>
    <property type="match status" value="1"/>
</dbReference>
<dbReference type="Gene3D" id="3.30.559.30">
    <property type="entry name" value="Nonribosomal peptide synthetase, condensation domain"/>
    <property type="match status" value="1"/>
</dbReference>
<accession>A0ABY3RLA4</accession>
<feature type="domain" description="Carrier" evidence="4">
    <location>
        <begin position="1032"/>
        <end position="1106"/>
    </location>
</feature>
<dbReference type="SUPFAM" id="SSF52777">
    <property type="entry name" value="CoA-dependent acyltransferases"/>
    <property type="match status" value="2"/>
</dbReference>
<name>A0ABY3RLA4_9BRAD</name>
<dbReference type="Pfam" id="PF00975">
    <property type="entry name" value="Thioesterase"/>
    <property type="match status" value="1"/>
</dbReference>
<dbReference type="Pfam" id="PF00668">
    <property type="entry name" value="Condensation"/>
    <property type="match status" value="1"/>
</dbReference>
<sequence length="1398" mass="154138">MNNSFARIKELSPEQRDLLLRRLARVDPKGGEGVAKLVRRSRDSDEEAPLSFAQERQWFLDRLAPGDPAYIITGALRLIGTLSLPALHVAFDEIIRRHEMLRANFFVRDGHPAQRINPPSPFPIDIVDLTGLDTAQREAECRRRYGEEASIGFDLARDRLLRARLIRLADHEHFLIFSKHHIVSDGWSIGVLLEEIGRLYTAFVRSGEADLPDLPISYGDFARWQRQRVQGNTLEEGLSYWRRKLENPPPVLELPPDRILHSASSAERDLVGATCDRLVGPGLKLQLDRLSRQEDTTAFVTLLAGFMTLLMRCTGREDILIGSPVNGRIRLETENLVGLFLNTLALRARLSPELSFRQAIALVRNCVLDGLAHHEVPFERVVRDIDPDRSAKSHPLFEMFFNFTPSPPRLLELPGLRASFEAPVAVRSEFAMTLYVTEWEGSLELKLLYQRDRYSEARMSMFLEQFEAILREAVIDPDRLLGSFDLAAPQRGIVLPDPAVELEQPEQLSVPSAIAAWARRTPDAPAIVQGDAALSYRQLYARMVELAGHLRQKGLAAGGVVAVRGPRCPGLIVGMAGVLLAGGTLLTISPDLPERRQRLMLREAGACVLLQPDTQPVEHDWRDDMPDLALLTIDARSGAIDGIAADIDGSPSSADAARPAPHTPAYIFFTSGTTGTPKAILGSHAGLAHFLAWQRQEFAIGPADRCGQLTGISFDVVLRDIFLPLTSGARLVLPPQAVAMSSADLLRWLQDQHISMLHTVPSLAEAWLMNPTDGISLDALRHVFFAGEPLTAALVERWRSAFPSPAEIINLYGPTETTLAKCFYRVPAQPRAGVQSLGRPLPQTQMLVLTPARTMCGVGEPGEIAVRTPFRSFGYLNAPDNNARSFAANPFGGTAEDRIYLTGDRGVYRADGTLEFLGRFDDQLKVRGVRVEPMEVAATLQSCADVSTCAVLVRHDDRGEPALIAYVVPKPGVSPNVKRLREFLHQRLPPQMLPSHFVFLNELPLTANQKLDRERLPPPGEKCDDPERRYVAPRDAIELRLTQIWEELLHARVGVTDNFFELGGHSLLALRLLVNIEQNLGKKVPVAALFENPTIEGLAAHLGRQPAESQQIVKMWSAEHRLKFFLVHTGGGTVLNYVPLVRSLAANVSVFGIQARALDGDGDPHRDIAEMAADYVEKLRQLQPAGPYLLGGHSLGGVIVYEMARQLSEAGHQVALQAMFDSTLARPSDHALAGDLSRDTDTRDLAAAAKTIARFMGKQLALSLQDIRDLPLDNQITHVLTHLERADALPFGDAYKMMCNLLNVSRAHVEARRSYHPAPSAVPVTLFRVHDAGPADDSSADGDAIFRDSLGWSAVSSRPVRVFRVPGDHVTMMNEPHVGVLAESLRSCLSEAIAASGD</sequence>
<dbReference type="InterPro" id="IPR020802">
    <property type="entry name" value="TesA-like"/>
</dbReference>
<dbReference type="Pfam" id="PF00501">
    <property type="entry name" value="AMP-binding"/>
    <property type="match status" value="1"/>
</dbReference>
<dbReference type="InterPro" id="IPR020845">
    <property type="entry name" value="AMP-binding_CS"/>
</dbReference>
<dbReference type="Gene3D" id="3.40.50.12780">
    <property type="entry name" value="N-terminal domain of ligase-like"/>
    <property type="match status" value="1"/>
</dbReference>
<evidence type="ECO:0000259" key="4">
    <source>
        <dbReference type="PROSITE" id="PS50075"/>
    </source>
</evidence>
<proteinExistence type="predicted"/>
<organism evidence="5 6">
    <name type="scientific">Bradyrhizobium ontarionense</name>
    <dbReference type="NCBI Taxonomy" id="2898149"/>
    <lineage>
        <taxon>Bacteria</taxon>
        <taxon>Pseudomonadati</taxon>
        <taxon>Pseudomonadota</taxon>
        <taxon>Alphaproteobacteria</taxon>
        <taxon>Hyphomicrobiales</taxon>
        <taxon>Nitrobacteraceae</taxon>
        <taxon>Bradyrhizobium</taxon>
    </lineage>
</organism>
<dbReference type="InterPro" id="IPR009081">
    <property type="entry name" value="PP-bd_ACP"/>
</dbReference>
<dbReference type="InterPro" id="IPR001242">
    <property type="entry name" value="Condensation_dom"/>
</dbReference>
<dbReference type="SUPFAM" id="SSF56801">
    <property type="entry name" value="Acetyl-CoA synthetase-like"/>
    <property type="match status" value="1"/>
</dbReference>
<dbReference type="PANTHER" id="PTHR45527">
    <property type="entry name" value="NONRIBOSOMAL PEPTIDE SYNTHETASE"/>
    <property type="match status" value="1"/>
</dbReference>
<dbReference type="InterPro" id="IPR025110">
    <property type="entry name" value="AMP-bd_C"/>
</dbReference>
<dbReference type="PROSITE" id="PS00455">
    <property type="entry name" value="AMP_BINDING"/>
    <property type="match status" value="1"/>
</dbReference>
<dbReference type="InterPro" id="IPR000873">
    <property type="entry name" value="AMP-dep_synth/lig_dom"/>
</dbReference>
<dbReference type="SMART" id="SM00824">
    <property type="entry name" value="PKS_TE"/>
    <property type="match status" value="1"/>
</dbReference>
<dbReference type="InterPro" id="IPR006162">
    <property type="entry name" value="Ppantetheine_attach_site"/>
</dbReference>
<dbReference type="CDD" id="cd19531">
    <property type="entry name" value="LCL_NRPS-like"/>
    <property type="match status" value="1"/>
</dbReference>
<dbReference type="InterPro" id="IPR023213">
    <property type="entry name" value="CAT-like_dom_sf"/>
</dbReference>
<dbReference type="InterPro" id="IPR001031">
    <property type="entry name" value="Thioesterase"/>
</dbReference>
<dbReference type="RefSeq" id="WP_231327615.1">
    <property type="nucleotide sequence ID" value="NZ_CP088156.1"/>
</dbReference>
<dbReference type="InterPro" id="IPR029058">
    <property type="entry name" value="AB_hydrolase_fold"/>
</dbReference>
<dbReference type="SMART" id="SM00823">
    <property type="entry name" value="PKS_PP"/>
    <property type="match status" value="1"/>
</dbReference>
<keyword evidence="2" id="KW-0596">Phosphopantetheine</keyword>
<dbReference type="Gene3D" id="1.10.1200.10">
    <property type="entry name" value="ACP-like"/>
    <property type="match status" value="1"/>
</dbReference>
<dbReference type="InterPro" id="IPR010071">
    <property type="entry name" value="AA_adenyl_dom"/>
</dbReference>
<dbReference type="Proteomes" id="UP001431010">
    <property type="component" value="Chromosome"/>
</dbReference>
<dbReference type="Pfam" id="PF13193">
    <property type="entry name" value="AMP-binding_C"/>
    <property type="match status" value="1"/>
</dbReference>
<dbReference type="PROSITE" id="PS50075">
    <property type="entry name" value="CARRIER"/>
    <property type="match status" value="1"/>
</dbReference>
<dbReference type="SUPFAM" id="SSF47336">
    <property type="entry name" value="ACP-like"/>
    <property type="match status" value="1"/>
</dbReference>
<dbReference type="PROSITE" id="PS00012">
    <property type="entry name" value="PHOSPHOPANTETHEINE"/>
    <property type="match status" value="1"/>
</dbReference>
<evidence type="ECO:0000256" key="1">
    <source>
        <dbReference type="ARBA" id="ARBA00001957"/>
    </source>
</evidence>
<evidence type="ECO:0000313" key="6">
    <source>
        <dbReference type="Proteomes" id="UP001431010"/>
    </source>
</evidence>
<dbReference type="PANTHER" id="PTHR45527:SF1">
    <property type="entry name" value="FATTY ACID SYNTHASE"/>
    <property type="match status" value="1"/>
</dbReference>
<keyword evidence="3" id="KW-0597">Phosphoprotein</keyword>
<dbReference type="EMBL" id="CP088156">
    <property type="protein sequence ID" value="UFZ08166.1"/>
    <property type="molecule type" value="Genomic_DNA"/>
</dbReference>
<dbReference type="InterPro" id="IPR045851">
    <property type="entry name" value="AMP-bd_C_sf"/>
</dbReference>
<reference evidence="5" key="1">
    <citation type="journal article" date="2024" name="Antonie Van Leeuwenhoek">
        <title>Bradyrhizobium ontarionense sp. nov., a novel bacterial symbiont isolated from Aeschynomene indica (Indian jointvetch), harbours photosynthesis, nitrogen fixation and nitrous oxide (N2O) reductase genes.</title>
        <authorList>
            <person name="Bromfield E.S.P."/>
            <person name="Cloutier S."/>
        </authorList>
    </citation>
    <scope>NUCLEOTIDE SEQUENCE</scope>
    <source>
        <strain evidence="5">A19</strain>
    </source>
</reference>
<dbReference type="NCBIfam" id="TIGR01733">
    <property type="entry name" value="AA-adenyl-dom"/>
    <property type="match status" value="1"/>
</dbReference>
<dbReference type="InterPro" id="IPR042099">
    <property type="entry name" value="ANL_N_sf"/>
</dbReference>
<keyword evidence="6" id="KW-1185">Reference proteome</keyword>
<evidence type="ECO:0000256" key="3">
    <source>
        <dbReference type="ARBA" id="ARBA00022553"/>
    </source>
</evidence>
<dbReference type="InterPro" id="IPR036736">
    <property type="entry name" value="ACP-like_sf"/>
</dbReference>
<dbReference type="Pfam" id="PF00550">
    <property type="entry name" value="PP-binding"/>
    <property type="match status" value="1"/>
</dbReference>
<protein>
    <submittedName>
        <fullName evidence="5">Amino acid adenylation domain-containing protein</fullName>
    </submittedName>
</protein>
<dbReference type="Gene3D" id="3.30.559.10">
    <property type="entry name" value="Chloramphenicol acetyltransferase-like domain"/>
    <property type="match status" value="1"/>
</dbReference>
<dbReference type="Gene3D" id="3.40.50.1820">
    <property type="entry name" value="alpha/beta hydrolase"/>
    <property type="match status" value="1"/>
</dbReference>
<dbReference type="InterPro" id="IPR020806">
    <property type="entry name" value="PKS_PP-bd"/>
</dbReference>
<gene>
    <name evidence="5" type="ORF">LQG66_18560</name>
</gene>
<evidence type="ECO:0000256" key="2">
    <source>
        <dbReference type="ARBA" id="ARBA00022450"/>
    </source>
</evidence>